<feature type="region of interest" description="Disordered" evidence="1">
    <location>
        <begin position="3137"/>
        <end position="3163"/>
    </location>
</feature>
<feature type="compositionally biased region" description="Low complexity" evidence="1">
    <location>
        <begin position="1767"/>
        <end position="1782"/>
    </location>
</feature>
<keyword evidence="2" id="KW-0812">Transmembrane</keyword>
<comment type="caution">
    <text evidence="5">The sequence shown here is derived from an EMBL/GenBank/DDBJ whole genome shotgun (WGS) entry which is preliminary data.</text>
</comment>
<proteinExistence type="predicted"/>
<feature type="region of interest" description="Disordered" evidence="1">
    <location>
        <begin position="165"/>
        <end position="229"/>
    </location>
</feature>
<evidence type="ECO:0008006" key="7">
    <source>
        <dbReference type="Google" id="ProtNLM"/>
    </source>
</evidence>
<sequence>MSPTVSDGKYGFNGIFLGYLIVCGALSIFFLLYLNRVFASVVSWAIRSWTWHRYRVYIDIQALQVSLLGGRIFFKGFRYHGNNETILIQHGHITWSYWLWRVRNVDVRKSHTPEGEESTEAGSPGHDRRPRLPCRVTVSAAGLEWFVYNRSPAYDSVLAGLAADGGTEDGESLHSGACDASTHKLRRRRPNTDDSELRGDGFDASKKEGLHRSDPDSSENSSGNVQAKRGDLSTMYEDDELPTMLHLFPINLECQKAALVMGNENTKAVLIVKTDSLTGEIDAARTDTPDPYRQIFRLKFTHPVVEMKENQDYKEDQATRATRERLVAHRAPPIQTKSFFRRQRRRILGQLRDIIPYWRRSVESFSMSMADGPGPFVGPHMPGSSHWQGLSRYLDEGEDAKARWAAVEYAALSSVLDSPEASITIFWDVPGKVGPSAGRQDRKSESYADNINGEKPPAWAISLSINGGTVNYGPWADRNRAELQRVFVPSLCKDATPAKHLPVGADRVATQFTLYVEFEREATIRIPTREESKNWRWKGKEPEPNQTRTQDKRKARGPFRKSNQTPQTHQRPYGWLDVKVAANTTASYVMDMFAGPSGYTTTLDLDIPSAEISSSINHELLWRSGRQKISCDLSTPLVWNGLRQWRFHVLSEDLDLFLLRDHVFLLVDLVDDWSTGPPAEYLVFTPFKYYLDLDLQNAKLFLNVNDANIVDNPTDMDDNAYVVIGSPLIRSTTCIPMDTYRPTKNAIPFNVGAETASVDLHIPPWNTQATFLRSRQIGRLENLVLDGCYHYNATTSPANTDTLLLNVSGQSPMACLHGFIVRYFLKIKDNYFGDDVHFRTLEEYHESLRLKESDPDAEKANRPPHKISNDLDVILNIQASDATVLLPSNLYSSSRHIQIDTAALSCDLRFTNYYMDLDLTLPPLSLSLGTSGDGGLETPGGATPATELFVDGLNIYGHRLFGLPPTEPTYLCNWDLSLGAITGECSTDFLAALAAGGRSFGFSFDDDENALIPYSSIVFYDVTFLRVSVASVNLWLHVDDAAFRLSTGPVHVNYNDWARSHYSKRANIKIPDVQVCCVDAESTTRSRWKPPSPVETDAIVQTNVHVAIISRKFDFTHERKLQQQLVQREDQRTHRTPFLCLPGIAEELVPEPIDPPAQCFPEVPQPTRLDQIPDEKSSVMSSLRSSRSGSVRRRSSFLSFQNSSQGSLVKTQGSRPSSAKSRASSGAMRPLAPIETTSLGPGQPITRGREVSASTGRFSAFYSASGDYGDRQDAGQHSRTFSSSYHPPEFPLGKVSPEAVKGEVLQFDDEEDENESFADFVGIDLEDIDTENLSEDRPSSSILLEFPTGFSARLNSASVRHVVTLMSSFQPSEPDDLLDSLQIDSMSEIFDMQKGQKMAGRVRDFLVRIPKASVRFISTPQNASGASHHEAQDQYDFSIASLALVSRSDTRWADSFQAETRETHTSFHLRLKSAELSAAEKFHHLPDPQAAVLGRVERVVASMGSRDLTYLDVDVDSVQGNISSRKIEYLASLIHRTSTLATDLEKLFTQVSSRNQRLIQYLTHRLMTDEQATPDPTFLVRPSAVLRSARQHLRTFDSWKLITRLRQIWVGLDADEKEHLRLECARGQLQLPADVRDETVAAFHRWRSWDLRDASDNVLLNMVFGRPKGKTKAPSDEETIMAVARVRETKMVLDPGPKQNEIVFQNLTTRFETKNTIEESLAVADVSTGPLTILNVYCDDALVSLNWELCELTEDILKLYGKLQAEADASPSNPSTPSTAVAPPKPPQERTFHCVFSLRRGYVAVETVNIHSTSLSSEMHASLLFRSQASGFSDTNFILSCDSVQSRLRSNGQGLVKVQLNKPSVLISHELQASDLADSHIIKATASNRSMSIVVKQEPVVLAEVVDSILRDELAQLYRLKDLVPSPPASTPQGRTITDRLSPLRINVAMFADHYTIRVPLLRSLTYTVSGTVLRAAMVASLGKEIIFDFDIKENSHEMQVMVNNVARSISLLQIPPTNGRVVSQKSGRERSITVFASLELVQLDASAVYSLLSALNRPEISSTVDDFQQQGRLIQEHITEIFGASTARPLAEIREQKQDTLVVGVHLTFAGLEVFGNSPLKSETTPVAHISFCLDSIHLEVTDRSDQRLPAFAAPEVHVNLRQVAFEIRKGTDEAMDSCGSLGFGALLTVTSTPDGDRGVQRCINMKSDGFEVILSPDTVSTVIDVLGYMGDKIKDLDTSRELEYLRKMRQSKPRIMINDQDAEEQTDGDVVQALLSTTSYTIEVCDSRIVWQVTKPHEDAVPDRDDLSVLLERVEFGTRTRNSARLTIENLQVDMVSPMQDRRFRSPNSALLPEMIFNIAYVSTSDARRLAFQAVGKSLDLRLNSGFIIPAANLQESIGLSIKNVQQASQNWLPVIAASANSQAATEKPDEQKPKSILGSKRLESLLVDADFAGAVVHLTGKGETGDSPAKPGRRGLTAGKYGQFSQEESGSTVLRSPGLAWKMEYTDSGHDEPSLYAEVRIDASSNTLYPSVVPLVMDITSTVKEVVSRKDRKGSHVEAQAQAVLARAKASGDENILGTDPSAMLGRLKLNLGLRIYRQEFSLSCQPIARVAATASFQDVYLTVNTVRSVDQGNFLAISGTCSNLQASVQHVYSRESTGSFEVESIVLSLMNSKHVSGTSGVSAIMKVSPMKVSINAKQLQDFLLFREIWTPREVRQGSSAPVARLVEETSQGHLVQRYQQVAATAAFPWTATIWIASLEISVDLGQALGKPIFSITEFWISSKKTSDWEQNLCLGFRKIGVDSTGRMSGFVALQDFKLRTSIRWPEREQALNETPLIQASISFGQLRVKAAFDYQAFLVADITTMEFIMFNVRRSREGTGDRLVAIFDGEAVQVFGTTTSAAQVVALYQAFQRLVQEKRANYETSLRDIEKFLRRKSEVSPTIAPRSSLVKPADDEALQKSPILLDTDVVVTLKALNLGVFPSTFSDHQVFKIEALNAQARFAASIENRRIHSILGLTLGQLRVGLAGVGQARAPRSVSELSVEDVVRSATGSRGGTILKVPRVEATMQTWQSPNSRHIDYIFKSAFEGKVEVGWNYSRISYIRGMWANHTKSLAQTWGKELPPVTAIRVTGVPEPPEEQRKRHAGEGAQAEGGSQQTKKITAEVNVPQSKYEYTALEPPIIETPQLRDMGEATPPLEWIGLQRDRLPNLTHQIVIVSLLELASEVEDAYSRILGSS</sequence>
<keyword evidence="2" id="KW-1133">Transmembrane helix</keyword>
<feature type="domain" description="Csf1 N-terminal" evidence="3">
    <location>
        <begin position="28"/>
        <end position="854"/>
    </location>
</feature>
<dbReference type="InterPro" id="IPR048636">
    <property type="entry name" value="Csf1_N"/>
</dbReference>
<evidence type="ECO:0000259" key="3">
    <source>
        <dbReference type="Pfam" id="PF21678"/>
    </source>
</evidence>
<dbReference type="PANTHER" id="PTHR32085">
    <property type="entry name" value="PROTEIN CSF1"/>
    <property type="match status" value="1"/>
</dbReference>
<gene>
    <name evidence="5" type="ORF">VTK73DRAFT_2386</name>
</gene>
<dbReference type="Pfam" id="PF25038">
    <property type="entry name" value="Csf1_C"/>
    <property type="match status" value="1"/>
</dbReference>
<feature type="compositionally biased region" description="Basic and acidic residues" evidence="1">
    <location>
        <begin position="534"/>
        <end position="543"/>
    </location>
</feature>
<dbReference type="InterPro" id="IPR056779">
    <property type="entry name" value="Csf1_C"/>
</dbReference>
<feature type="region of interest" description="Disordered" evidence="1">
    <location>
        <begin position="1767"/>
        <end position="1788"/>
    </location>
</feature>
<feature type="compositionally biased region" description="Basic and acidic residues" evidence="1">
    <location>
        <begin position="190"/>
        <end position="215"/>
    </location>
</feature>
<organism evidence="5 6">
    <name type="scientific">Phialemonium thermophilum</name>
    <dbReference type="NCBI Taxonomy" id="223376"/>
    <lineage>
        <taxon>Eukaryota</taxon>
        <taxon>Fungi</taxon>
        <taxon>Dikarya</taxon>
        <taxon>Ascomycota</taxon>
        <taxon>Pezizomycotina</taxon>
        <taxon>Sordariomycetes</taxon>
        <taxon>Sordariomycetidae</taxon>
        <taxon>Cephalothecales</taxon>
        <taxon>Cephalothecaceae</taxon>
        <taxon>Phialemonium</taxon>
    </lineage>
</organism>
<dbReference type="InterPro" id="IPR029636">
    <property type="entry name" value="Csf1"/>
</dbReference>
<keyword evidence="6" id="KW-1185">Reference proteome</keyword>
<feature type="compositionally biased region" description="Low complexity" evidence="1">
    <location>
        <begin position="1178"/>
        <end position="1189"/>
    </location>
</feature>
<dbReference type="EMBL" id="JAZHXJ010000166">
    <property type="protein sequence ID" value="KAL1870829.1"/>
    <property type="molecule type" value="Genomic_DNA"/>
</dbReference>
<dbReference type="Pfam" id="PF21678">
    <property type="entry name" value="Csf1_N"/>
    <property type="match status" value="1"/>
</dbReference>
<feature type="region of interest" description="Disordered" evidence="1">
    <location>
        <begin position="1266"/>
        <end position="1295"/>
    </location>
</feature>
<feature type="region of interest" description="Disordered" evidence="1">
    <location>
        <begin position="1152"/>
        <end position="1252"/>
    </location>
</feature>
<name>A0ABR3X5D4_9PEZI</name>
<evidence type="ECO:0000256" key="1">
    <source>
        <dbReference type="SAM" id="MobiDB-lite"/>
    </source>
</evidence>
<keyword evidence="2" id="KW-0472">Membrane</keyword>
<dbReference type="PANTHER" id="PTHR32085:SF3">
    <property type="entry name" value="PROTEIN CSF1"/>
    <property type="match status" value="1"/>
</dbReference>
<reference evidence="5 6" key="1">
    <citation type="journal article" date="2024" name="Commun. Biol.">
        <title>Comparative genomic analysis of thermophilic fungi reveals convergent evolutionary adaptations and gene losses.</title>
        <authorList>
            <person name="Steindorff A.S."/>
            <person name="Aguilar-Pontes M.V."/>
            <person name="Robinson A.J."/>
            <person name="Andreopoulos B."/>
            <person name="LaButti K."/>
            <person name="Kuo A."/>
            <person name="Mondo S."/>
            <person name="Riley R."/>
            <person name="Otillar R."/>
            <person name="Haridas S."/>
            <person name="Lipzen A."/>
            <person name="Grimwood J."/>
            <person name="Schmutz J."/>
            <person name="Clum A."/>
            <person name="Reid I.D."/>
            <person name="Moisan M.C."/>
            <person name="Butler G."/>
            <person name="Nguyen T.T.M."/>
            <person name="Dewar K."/>
            <person name="Conant G."/>
            <person name="Drula E."/>
            <person name="Henrissat B."/>
            <person name="Hansel C."/>
            <person name="Singer S."/>
            <person name="Hutchinson M.I."/>
            <person name="de Vries R.P."/>
            <person name="Natvig D.O."/>
            <person name="Powell A.J."/>
            <person name="Tsang A."/>
            <person name="Grigoriev I.V."/>
        </authorList>
    </citation>
    <scope>NUCLEOTIDE SEQUENCE [LARGE SCALE GENOMIC DNA]</scope>
    <source>
        <strain evidence="5 6">ATCC 24622</strain>
    </source>
</reference>
<dbReference type="Proteomes" id="UP001586593">
    <property type="component" value="Unassembled WGS sequence"/>
</dbReference>
<feature type="region of interest" description="Disordered" evidence="1">
    <location>
        <begin position="110"/>
        <end position="132"/>
    </location>
</feature>
<feature type="compositionally biased region" description="Polar residues" evidence="1">
    <location>
        <begin position="1201"/>
        <end position="1213"/>
    </location>
</feature>
<feature type="region of interest" description="Disordered" evidence="1">
    <location>
        <begin position="534"/>
        <end position="570"/>
    </location>
</feature>
<feature type="compositionally biased region" description="Polar residues" evidence="1">
    <location>
        <begin position="561"/>
        <end position="570"/>
    </location>
</feature>
<feature type="compositionally biased region" description="Low complexity" evidence="1">
    <location>
        <begin position="1214"/>
        <end position="1229"/>
    </location>
</feature>
<feature type="domain" description="Csf1 C-terminal region" evidence="4">
    <location>
        <begin position="2520"/>
        <end position="3240"/>
    </location>
</feature>
<evidence type="ECO:0000313" key="6">
    <source>
        <dbReference type="Proteomes" id="UP001586593"/>
    </source>
</evidence>
<feature type="compositionally biased region" description="Low complexity" evidence="1">
    <location>
        <begin position="3151"/>
        <end position="3161"/>
    </location>
</feature>
<accession>A0ABR3X5D4</accession>
<evidence type="ECO:0000256" key="2">
    <source>
        <dbReference type="SAM" id="Phobius"/>
    </source>
</evidence>
<protein>
    <recommendedName>
        <fullName evidence="7">Fermentation associated protein</fullName>
    </recommendedName>
</protein>
<evidence type="ECO:0000313" key="5">
    <source>
        <dbReference type="EMBL" id="KAL1870829.1"/>
    </source>
</evidence>
<evidence type="ECO:0000259" key="4">
    <source>
        <dbReference type="Pfam" id="PF25038"/>
    </source>
</evidence>
<feature type="transmembrane region" description="Helical" evidence="2">
    <location>
        <begin position="12"/>
        <end position="35"/>
    </location>
</feature>